<keyword evidence="3" id="KW-1185">Reference proteome</keyword>
<dbReference type="SUPFAM" id="SSF55729">
    <property type="entry name" value="Acyl-CoA N-acyltransferases (Nat)"/>
    <property type="match status" value="1"/>
</dbReference>
<comment type="caution">
    <text evidence="2">The sequence shown here is derived from an EMBL/GenBank/DDBJ whole genome shotgun (WGS) entry which is preliminary data.</text>
</comment>
<dbReference type="Gene3D" id="3.40.630.30">
    <property type="match status" value="1"/>
</dbReference>
<evidence type="ECO:0000259" key="1">
    <source>
        <dbReference type="PROSITE" id="PS51186"/>
    </source>
</evidence>
<feature type="domain" description="N-acetyltransferase" evidence="1">
    <location>
        <begin position="1"/>
        <end position="147"/>
    </location>
</feature>
<dbReference type="InParanoid" id="A0A0D2J9T0"/>
<dbReference type="AlphaFoldDB" id="A0A0D2J9T0"/>
<dbReference type="OrthoDB" id="273614at2"/>
<sequence length="156" mass="16609">MKLVKPTLTEIKDWLLLAGEVEPLFGPMVDDPNFSDALRQAFDKGTALSAKSPEPENALAGGVVVDPSENEIAWLAVAKARQRQGVGDLLLKGGLDLLSRTRPVKVVTFAPGPGQAEAALGLYRKHGFIFHSHSGLNPAGLAVQTLVRPVAQAQRP</sequence>
<evidence type="ECO:0000313" key="3">
    <source>
        <dbReference type="Proteomes" id="UP000032233"/>
    </source>
</evidence>
<dbReference type="STRING" id="1429043.X474_19075"/>
<dbReference type="InterPro" id="IPR016181">
    <property type="entry name" value="Acyl_CoA_acyltransferase"/>
</dbReference>
<reference evidence="2 3" key="1">
    <citation type="submission" date="2013-11" db="EMBL/GenBank/DDBJ databases">
        <title>Metagenomic analysis of a methanogenic consortium involved in long chain n-alkane degradation.</title>
        <authorList>
            <person name="Davidova I.A."/>
            <person name="Callaghan A.V."/>
            <person name="Wawrik B."/>
            <person name="Pruitt S."/>
            <person name="Marks C."/>
            <person name="Duncan K.E."/>
            <person name="Suflita J.M."/>
        </authorList>
    </citation>
    <scope>NUCLEOTIDE SEQUENCE [LARGE SCALE GENOMIC DNA]</scope>
    <source>
        <strain evidence="2 3">SPR</strain>
    </source>
</reference>
<gene>
    <name evidence="2" type="ORF">X474_19075</name>
</gene>
<dbReference type="Proteomes" id="UP000032233">
    <property type="component" value="Unassembled WGS sequence"/>
</dbReference>
<dbReference type="PROSITE" id="PS51186">
    <property type="entry name" value="GNAT"/>
    <property type="match status" value="1"/>
</dbReference>
<dbReference type="GO" id="GO:0016747">
    <property type="term" value="F:acyltransferase activity, transferring groups other than amino-acyl groups"/>
    <property type="evidence" value="ECO:0007669"/>
    <property type="project" value="InterPro"/>
</dbReference>
<organism evidence="2 3">
    <name type="scientific">Dethiosulfatarculus sandiegensis</name>
    <dbReference type="NCBI Taxonomy" id="1429043"/>
    <lineage>
        <taxon>Bacteria</taxon>
        <taxon>Pseudomonadati</taxon>
        <taxon>Thermodesulfobacteriota</taxon>
        <taxon>Desulfarculia</taxon>
        <taxon>Desulfarculales</taxon>
        <taxon>Desulfarculaceae</taxon>
        <taxon>Dethiosulfatarculus</taxon>
    </lineage>
</organism>
<evidence type="ECO:0000313" key="2">
    <source>
        <dbReference type="EMBL" id="KIX12436.1"/>
    </source>
</evidence>
<dbReference type="RefSeq" id="WP_044350634.1">
    <property type="nucleotide sequence ID" value="NZ_AZAC01000032.1"/>
</dbReference>
<proteinExistence type="predicted"/>
<dbReference type="Pfam" id="PF13508">
    <property type="entry name" value="Acetyltransf_7"/>
    <property type="match status" value="1"/>
</dbReference>
<dbReference type="InterPro" id="IPR000182">
    <property type="entry name" value="GNAT_dom"/>
</dbReference>
<accession>A0A0D2J9T0</accession>
<dbReference type="EMBL" id="AZAC01000032">
    <property type="protein sequence ID" value="KIX12436.1"/>
    <property type="molecule type" value="Genomic_DNA"/>
</dbReference>
<protein>
    <recommendedName>
        <fullName evidence="1">N-acetyltransferase domain-containing protein</fullName>
    </recommendedName>
</protein>
<name>A0A0D2J9T0_9BACT</name>